<evidence type="ECO:0000256" key="24">
    <source>
        <dbReference type="ARBA" id="ARBA00047969"/>
    </source>
</evidence>
<dbReference type="InterPro" id="IPR029069">
    <property type="entry name" value="HotDog_dom_sf"/>
</dbReference>
<keyword evidence="11" id="KW-0809">Transit peptide</keyword>
<protein>
    <recommendedName>
        <fullName evidence="20">Acyl-coenzyme A thioesterase THEM4</fullName>
        <ecNumber evidence="19">3.1.2.2</ecNumber>
    </recommendedName>
    <alternativeName>
        <fullName evidence="21">Thioesterase superfamily member 4</fullName>
    </alternativeName>
</protein>
<dbReference type="InterPro" id="IPR052365">
    <property type="entry name" value="THEM4/THEM5_acyl-CoA_thioest"/>
</dbReference>
<accession>A0A6A4ZVF0</accession>
<evidence type="ECO:0000256" key="4">
    <source>
        <dbReference type="ARBA" id="ARBA00004637"/>
    </source>
</evidence>
<comment type="catalytic activity">
    <reaction evidence="16">
        <text>(5Z,8Z,11Z,14Z)-eicosatetraenoyl-CoA + H2O = (5Z,8Z,11Z,14Z)-eicosatetraenoate + CoA + H(+)</text>
        <dbReference type="Rhea" id="RHEA:40151"/>
        <dbReference type="ChEBI" id="CHEBI:15377"/>
        <dbReference type="ChEBI" id="CHEBI:15378"/>
        <dbReference type="ChEBI" id="CHEBI:32395"/>
        <dbReference type="ChEBI" id="CHEBI:57287"/>
        <dbReference type="ChEBI" id="CHEBI:57368"/>
    </reaction>
    <physiologicalReaction direction="left-to-right" evidence="16">
        <dbReference type="Rhea" id="RHEA:40152"/>
    </physiologicalReaction>
</comment>
<comment type="similarity">
    <text evidence="18">Belongs to the THEM4/THEM5 thioesterase family.</text>
</comment>
<dbReference type="Gene3D" id="3.10.129.10">
    <property type="entry name" value="Hotdog Thioesterase"/>
    <property type="match status" value="1"/>
</dbReference>
<proteinExistence type="inferred from homology"/>
<evidence type="ECO:0000313" key="30">
    <source>
        <dbReference type="Proteomes" id="UP000469452"/>
    </source>
</evidence>
<keyword evidence="12" id="KW-0443">Lipid metabolism</keyword>
<keyword evidence="15" id="KW-0966">Cell projection</keyword>
<evidence type="ECO:0000256" key="16">
    <source>
        <dbReference type="ARBA" id="ARBA00035852"/>
    </source>
</evidence>
<evidence type="ECO:0000256" key="8">
    <source>
        <dbReference type="ARBA" id="ARBA00022792"/>
    </source>
</evidence>
<dbReference type="SUPFAM" id="SSF54637">
    <property type="entry name" value="Thioesterase/thiol ester dehydrase-isomerase"/>
    <property type="match status" value="1"/>
</dbReference>
<name>A0A6A4ZVF0_APHAT</name>
<evidence type="ECO:0000256" key="25">
    <source>
        <dbReference type="ARBA" id="ARBA00048074"/>
    </source>
</evidence>
<keyword evidence="13" id="KW-0496">Mitochondrion</keyword>
<comment type="caution">
    <text evidence="29">The sequence shown here is derived from an EMBL/GenBank/DDBJ whole genome shotgun (WGS) entry which is preliminary data.</text>
</comment>
<organism evidence="29 30">
    <name type="scientific">Aphanomyces astaci</name>
    <name type="common">Crayfish plague agent</name>
    <dbReference type="NCBI Taxonomy" id="112090"/>
    <lineage>
        <taxon>Eukaryota</taxon>
        <taxon>Sar</taxon>
        <taxon>Stramenopiles</taxon>
        <taxon>Oomycota</taxon>
        <taxon>Saprolegniomycetes</taxon>
        <taxon>Saprolegniales</taxon>
        <taxon>Verrucalvaceae</taxon>
        <taxon>Aphanomyces</taxon>
    </lineage>
</organism>
<keyword evidence="8" id="KW-0999">Mitochondrion inner membrane</keyword>
<dbReference type="PANTHER" id="PTHR12418">
    <property type="entry name" value="ACYL-COENZYME A THIOESTERASE THEM4"/>
    <property type="match status" value="1"/>
</dbReference>
<feature type="domain" description="Thioesterase" evidence="28">
    <location>
        <begin position="110"/>
        <end position="170"/>
    </location>
</feature>
<evidence type="ECO:0000256" key="3">
    <source>
        <dbReference type="ARBA" id="ARBA00004632"/>
    </source>
</evidence>
<dbReference type="Proteomes" id="UP000469452">
    <property type="component" value="Unassembled WGS sequence"/>
</dbReference>
<evidence type="ECO:0000256" key="2">
    <source>
        <dbReference type="ARBA" id="ARBA00004569"/>
    </source>
</evidence>
<evidence type="ECO:0000256" key="27">
    <source>
        <dbReference type="SAM" id="MobiDB-lite"/>
    </source>
</evidence>
<evidence type="ECO:0000256" key="18">
    <source>
        <dbReference type="ARBA" id="ARBA00038456"/>
    </source>
</evidence>
<comment type="catalytic activity">
    <reaction evidence="26">
        <text>tetradecanoyl-CoA + H2O = tetradecanoate + CoA + H(+)</text>
        <dbReference type="Rhea" id="RHEA:40119"/>
        <dbReference type="ChEBI" id="CHEBI:15377"/>
        <dbReference type="ChEBI" id="CHEBI:15378"/>
        <dbReference type="ChEBI" id="CHEBI:30807"/>
        <dbReference type="ChEBI" id="CHEBI:57287"/>
        <dbReference type="ChEBI" id="CHEBI:57385"/>
    </reaction>
    <physiologicalReaction direction="left-to-right" evidence="26">
        <dbReference type="Rhea" id="RHEA:40120"/>
    </physiologicalReaction>
</comment>
<evidence type="ECO:0000256" key="23">
    <source>
        <dbReference type="ARBA" id="ARBA00047734"/>
    </source>
</evidence>
<evidence type="ECO:0000256" key="10">
    <source>
        <dbReference type="ARBA" id="ARBA00022832"/>
    </source>
</evidence>
<dbReference type="EMBL" id="VJMI01014056">
    <property type="protein sequence ID" value="KAF0746201.1"/>
    <property type="molecule type" value="Genomic_DNA"/>
</dbReference>
<keyword evidence="10" id="KW-0276">Fatty acid metabolism</keyword>
<feature type="compositionally biased region" description="Low complexity" evidence="27">
    <location>
        <begin position="28"/>
        <end position="40"/>
    </location>
</feature>
<evidence type="ECO:0000256" key="21">
    <source>
        <dbReference type="ARBA" id="ARBA00043210"/>
    </source>
</evidence>
<dbReference type="VEuPathDB" id="FungiDB:H257_01149"/>
<evidence type="ECO:0000256" key="22">
    <source>
        <dbReference type="ARBA" id="ARBA00047588"/>
    </source>
</evidence>
<keyword evidence="5" id="KW-1003">Cell membrane</keyword>
<dbReference type="EC" id="3.1.2.2" evidence="19"/>
<dbReference type="GO" id="GO:0005758">
    <property type="term" value="C:mitochondrial intermembrane space"/>
    <property type="evidence" value="ECO:0007669"/>
    <property type="project" value="UniProtKB-SubCell"/>
</dbReference>
<keyword evidence="9" id="KW-0378">Hydrolase</keyword>
<comment type="catalytic activity">
    <reaction evidence="17">
        <text>(9Z)-octadecenoyl-CoA + H2O = (9Z)-octadecenoate + CoA + H(+)</text>
        <dbReference type="Rhea" id="RHEA:40139"/>
        <dbReference type="ChEBI" id="CHEBI:15377"/>
        <dbReference type="ChEBI" id="CHEBI:15378"/>
        <dbReference type="ChEBI" id="CHEBI:30823"/>
        <dbReference type="ChEBI" id="CHEBI:57287"/>
        <dbReference type="ChEBI" id="CHEBI:57387"/>
    </reaction>
    <physiologicalReaction direction="left-to-right" evidence="17">
        <dbReference type="Rhea" id="RHEA:40140"/>
    </physiologicalReaction>
</comment>
<evidence type="ECO:0000256" key="17">
    <source>
        <dbReference type="ARBA" id="ARBA00037002"/>
    </source>
</evidence>
<evidence type="ECO:0000256" key="5">
    <source>
        <dbReference type="ARBA" id="ARBA00022475"/>
    </source>
</evidence>
<comment type="catalytic activity">
    <reaction evidence="24">
        <text>decanoyl-CoA + H2O = decanoate + CoA + H(+)</text>
        <dbReference type="Rhea" id="RHEA:40059"/>
        <dbReference type="ChEBI" id="CHEBI:15377"/>
        <dbReference type="ChEBI" id="CHEBI:15378"/>
        <dbReference type="ChEBI" id="CHEBI:27689"/>
        <dbReference type="ChEBI" id="CHEBI:57287"/>
        <dbReference type="ChEBI" id="CHEBI:61430"/>
    </reaction>
    <physiologicalReaction direction="left-to-right" evidence="24">
        <dbReference type="Rhea" id="RHEA:40060"/>
    </physiologicalReaction>
</comment>
<evidence type="ECO:0000256" key="15">
    <source>
        <dbReference type="ARBA" id="ARBA00023273"/>
    </source>
</evidence>
<dbReference type="Pfam" id="PF03061">
    <property type="entry name" value="4HBT"/>
    <property type="match status" value="1"/>
</dbReference>
<evidence type="ECO:0000256" key="9">
    <source>
        <dbReference type="ARBA" id="ARBA00022801"/>
    </source>
</evidence>
<evidence type="ECO:0000256" key="11">
    <source>
        <dbReference type="ARBA" id="ARBA00022946"/>
    </source>
</evidence>
<dbReference type="AlphaFoldDB" id="A0A6A4ZVF0"/>
<dbReference type="InterPro" id="IPR006683">
    <property type="entry name" value="Thioestr_dom"/>
</dbReference>
<gene>
    <name evidence="29" type="ORF">AaE_008215</name>
</gene>
<keyword evidence="14" id="KW-0472">Membrane</keyword>
<evidence type="ECO:0000256" key="13">
    <source>
        <dbReference type="ARBA" id="ARBA00023128"/>
    </source>
</evidence>
<evidence type="ECO:0000256" key="19">
    <source>
        <dbReference type="ARBA" id="ARBA00038848"/>
    </source>
</evidence>
<keyword evidence="6" id="KW-0963">Cytoplasm</keyword>
<dbReference type="GO" id="GO:0005743">
    <property type="term" value="C:mitochondrial inner membrane"/>
    <property type="evidence" value="ECO:0007669"/>
    <property type="project" value="UniProtKB-SubCell"/>
</dbReference>
<evidence type="ECO:0000256" key="14">
    <source>
        <dbReference type="ARBA" id="ARBA00023136"/>
    </source>
</evidence>
<dbReference type="GO" id="GO:0032587">
    <property type="term" value="C:ruffle membrane"/>
    <property type="evidence" value="ECO:0007669"/>
    <property type="project" value="UniProtKB-SubCell"/>
</dbReference>
<comment type="catalytic activity">
    <reaction evidence="22">
        <text>octanoyl-CoA + H2O = octanoate + CoA + H(+)</text>
        <dbReference type="Rhea" id="RHEA:30143"/>
        <dbReference type="ChEBI" id="CHEBI:15377"/>
        <dbReference type="ChEBI" id="CHEBI:15378"/>
        <dbReference type="ChEBI" id="CHEBI:25646"/>
        <dbReference type="ChEBI" id="CHEBI:57287"/>
        <dbReference type="ChEBI" id="CHEBI:57386"/>
    </reaction>
    <physiologicalReaction direction="left-to-right" evidence="22">
        <dbReference type="Rhea" id="RHEA:30144"/>
    </physiologicalReaction>
</comment>
<comment type="catalytic activity">
    <reaction evidence="23">
        <text>hexadecanoyl-CoA + H2O = hexadecanoate + CoA + H(+)</text>
        <dbReference type="Rhea" id="RHEA:16645"/>
        <dbReference type="ChEBI" id="CHEBI:7896"/>
        <dbReference type="ChEBI" id="CHEBI:15377"/>
        <dbReference type="ChEBI" id="CHEBI:15378"/>
        <dbReference type="ChEBI" id="CHEBI:57287"/>
        <dbReference type="ChEBI" id="CHEBI:57379"/>
        <dbReference type="EC" id="3.1.2.2"/>
    </reaction>
    <physiologicalReaction direction="left-to-right" evidence="23">
        <dbReference type="Rhea" id="RHEA:16646"/>
    </physiologicalReaction>
</comment>
<evidence type="ECO:0000256" key="26">
    <source>
        <dbReference type="ARBA" id="ARBA00048180"/>
    </source>
</evidence>
<evidence type="ECO:0000256" key="7">
    <source>
        <dbReference type="ARBA" id="ARBA00022703"/>
    </source>
</evidence>
<evidence type="ECO:0000256" key="20">
    <source>
        <dbReference type="ARBA" id="ARBA00040123"/>
    </source>
</evidence>
<evidence type="ECO:0000256" key="1">
    <source>
        <dbReference type="ARBA" id="ARBA00004496"/>
    </source>
</evidence>
<dbReference type="CDD" id="cd03443">
    <property type="entry name" value="PaaI_thioesterase"/>
    <property type="match status" value="1"/>
</dbReference>
<evidence type="ECO:0000259" key="28">
    <source>
        <dbReference type="Pfam" id="PF03061"/>
    </source>
</evidence>
<keyword evidence="7" id="KW-0053">Apoptosis</keyword>
<feature type="region of interest" description="Disordered" evidence="27">
    <location>
        <begin position="1"/>
        <end position="40"/>
    </location>
</feature>
<dbReference type="PANTHER" id="PTHR12418:SF19">
    <property type="entry name" value="ACYL-COENZYME A THIOESTERASE THEM4"/>
    <property type="match status" value="1"/>
</dbReference>
<evidence type="ECO:0000313" key="29">
    <source>
        <dbReference type="EMBL" id="KAF0746201.1"/>
    </source>
</evidence>
<sequence>MTAEKRGLGSGDVGSTSPKKPRANSAETLSPPGTTLPLPSKMIGVSNDPEYINMSDDVFHNTSLASSDTHYIHSLSVPGKYEAFDVYGHADKNSTVSSVYFGKKLCGHEGIVHGGCISTVLDELFGWTMFWMTEDVGFTANLNVNFRKPLPVDTFGLIYTKFDKRERRKVGWNIVYMKSRLEDNDGNLYAEATTLFILPKPTE</sequence>
<comment type="catalytic activity">
    <reaction evidence="25">
        <text>dodecanoyl-CoA + H2O = dodecanoate + CoA + H(+)</text>
        <dbReference type="Rhea" id="RHEA:30135"/>
        <dbReference type="ChEBI" id="CHEBI:15377"/>
        <dbReference type="ChEBI" id="CHEBI:15378"/>
        <dbReference type="ChEBI" id="CHEBI:18262"/>
        <dbReference type="ChEBI" id="CHEBI:57287"/>
        <dbReference type="ChEBI" id="CHEBI:57375"/>
    </reaction>
    <physiologicalReaction direction="left-to-right" evidence="25">
        <dbReference type="Rhea" id="RHEA:30136"/>
    </physiologicalReaction>
</comment>
<evidence type="ECO:0000256" key="6">
    <source>
        <dbReference type="ARBA" id="ARBA00022490"/>
    </source>
</evidence>
<dbReference type="GO" id="GO:0006631">
    <property type="term" value="P:fatty acid metabolic process"/>
    <property type="evidence" value="ECO:0007669"/>
    <property type="project" value="UniProtKB-KW"/>
</dbReference>
<reference evidence="29 30" key="1">
    <citation type="submission" date="2019-06" db="EMBL/GenBank/DDBJ databases">
        <title>Genomics analysis of Aphanomyces spp. identifies a new class of oomycete effector associated with host adaptation.</title>
        <authorList>
            <person name="Gaulin E."/>
        </authorList>
    </citation>
    <scope>NUCLEOTIDE SEQUENCE [LARGE SCALE GENOMIC DNA]</scope>
    <source>
        <strain evidence="29 30">E</strain>
    </source>
</reference>
<dbReference type="GO" id="GO:0016787">
    <property type="term" value="F:hydrolase activity"/>
    <property type="evidence" value="ECO:0007669"/>
    <property type="project" value="UniProtKB-KW"/>
</dbReference>
<comment type="subcellular location">
    <subcellularLocation>
        <location evidence="3">Cell projection</location>
        <location evidence="3">Ruffle membrane</location>
    </subcellularLocation>
    <subcellularLocation>
        <location evidence="1">Cytoplasm</location>
    </subcellularLocation>
    <subcellularLocation>
        <location evidence="4">Mitochondrion inner membrane</location>
        <topology evidence="4">Peripheral membrane protein</topology>
    </subcellularLocation>
    <subcellularLocation>
        <location evidence="2">Mitochondrion intermembrane space</location>
    </subcellularLocation>
</comment>
<evidence type="ECO:0000256" key="12">
    <source>
        <dbReference type="ARBA" id="ARBA00023098"/>
    </source>
</evidence>